<keyword evidence="4" id="KW-1185">Reference proteome</keyword>
<feature type="chain" id="PRO_5007281577" description="Periplasmic protein" evidence="2">
    <location>
        <begin position="17"/>
        <end position="61"/>
    </location>
</feature>
<accession>A0A128EL96</accession>
<feature type="signal peptide" evidence="2">
    <location>
        <begin position="1"/>
        <end position="16"/>
    </location>
</feature>
<sequence length="61" mass="6818">MGKFIFLAVFASLAFGAPLSNTSDDNKSSDVKKVEKKLDKSDFFKENPSQKDNQKVKIPTH</sequence>
<feature type="compositionally biased region" description="Basic and acidic residues" evidence="1">
    <location>
        <begin position="41"/>
        <end position="55"/>
    </location>
</feature>
<organism evidence="3 4">
    <name type="scientific">Campylobacter geochelonis</name>
    <dbReference type="NCBI Taxonomy" id="1780362"/>
    <lineage>
        <taxon>Bacteria</taxon>
        <taxon>Pseudomonadati</taxon>
        <taxon>Campylobacterota</taxon>
        <taxon>Epsilonproteobacteria</taxon>
        <taxon>Campylobacterales</taxon>
        <taxon>Campylobacteraceae</taxon>
        <taxon>Campylobacter</taxon>
    </lineage>
</organism>
<evidence type="ECO:0000256" key="2">
    <source>
        <dbReference type="SAM" id="SignalP"/>
    </source>
</evidence>
<evidence type="ECO:0000313" key="3">
    <source>
        <dbReference type="EMBL" id="CZE46793.1"/>
    </source>
</evidence>
<proteinExistence type="predicted"/>
<gene>
    <name evidence="3" type="ORF">ERS672216_00558</name>
</gene>
<evidence type="ECO:0000313" key="4">
    <source>
        <dbReference type="Proteomes" id="UP000069632"/>
    </source>
</evidence>
<protein>
    <recommendedName>
        <fullName evidence="5">Periplasmic protein</fullName>
    </recommendedName>
</protein>
<dbReference type="RefSeq" id="WP_075493077.1">
    <property type="nucleotide sequence ID" value="NZ_CP053844.1"/>
</dbReference>
<keyword evidence="2" id="KW-0732">Signal</keyword>
<dbReference type="AlphaFoldDB" id="A0A128EL96"/>
<dbReference type="EMBL" id="FIZP01000001">
    <property type="protein sequence ID" value="CZE46793.1"/>
    <property type="molecule type" value="Genomic_DNA"/>
</dbReference>
<reference evidence="3 4" key="1">
    <citation type="submission" date="2016-02" db="EMBL/GenBank/DDBJ databases">
        <authorList>
            <consortium name="Pathogen Informatics"/>
        </authorList>
    </citation>
    <scope>NUCLEOTIDE SEQUENCE [LARGE SCALE GENOMIC DNA]</scope>
    <source>
        <strain evidence="3 4">RC20</strain>
    </source>
</reference>
<name>A0A128EL96_9BACT</name>
<dbReference type="Proteomes" id="UP000069632">
    <property type="component" value="Unassembled WGS sequence"/>
</dbReference>
<evidence type="ECO:0000256" key="1">
    <source>
        <dbReference type="SAM" id="MobiDB-lite"/>
    </source>
</evidence>
<feature type="region of interest" description="Disordered" evidence="1">
    <location>
        <begin position="41"/>
        <end position="61"/>
    </location>
</feature>
<evidence type="ECO:0008006" key="5">
    <source>
        <dbReference type="Google" id="ProtNLM"/>
    </source>
</evidence>